<dbReference type="EMBL" id="CP013099">
    <property type="protein sequence ID" value="ALP52109.1"/>
    <property type="molecule type" value="Genomic_DNA"/>
</dbReference>
<dbReference type="GO" id="GO:0005524">
    <property type="term" value="F:ATP binding"/>
    <property type="evidence" value="ECO:0007669"/>
    <property type="project" value="UniProtKB-KW"/>
</dbReference>
<dbReference type="AlphaFoldDB" id="A0A0S2TAB1"/>
<dbReference type="Proteomes" id="UP000055136">
    <property type="component" value="Chromosome"/>
</dbReference>
<dbReference type="Gene3D" id="3.90.1200.10">
    <property type="match status" value="1"/>
</dbReference>
<evidence type="ECO:0000256" key="2">
    <source>
        <dbReference type="ARBA" id="ARBA00022840"/>
    </source>
</evidence>
<keyword evidence="2" id="KW-0067">ATP-binding</keyword>
<dbReference type="GO" id="GO:0016740">
    <property type="term" value="F:transferase activity"/>
    <property type="evidence" value="ECO:0007669"/>
    <property type="project" value="UniProtKB-KW"/>
</dbReference>
<name>A0A0S2TAB1_9GAMM</name>
<dbReference type="KEGG" id="tee:Tel_02545"/>
<dbReference type="Pfam" id="PF01636">
    <property type="entry name" value="APH"/>
    <property type="match status" value="1"/>
</dbReference>
<evidence type="ECO:0000313" key="4">
    <source>
        <dbReference type="EMBL" id="ALP52109.1"/>
    </source>
</evidence>
<dbReference type="SUPFAM" id="SSF56112">
    <property type="entry name" value="Protein kinase-like (PK-like)"/>
    <property type="match status" value="1"/>
</dbReference>
<proteinExistence type="predicted"/>
<dbReference type="PANTHER" id="PTHR33540">
    <property type="entry name" value="TRNA THREONYLCARBAMOYLADENOSINE BIOSYNTHESIS PROTEIN TSAE"/>
    <property type="match status" value="1"/>
</dbReference>
<dbReference type="InterPro" id="IPR002575">
    <property type="entry name" value="Aminoglycoside_PTrfase"/>
</dbReference>
<feature type="domain" description="Aminoglycoside phosphotransferase" evidence="3">
    <location>
        <begin position="22"/>
        <end position="248"/>
    </location>
</feature>
<evidence type="ECO:0000256" key="1">
    <source>
        <dbReference type="ARBA" id="ARBA00022741"/>
    </source>
</evidence>
<evidence type="ECO:0000259" key="3">
    <source>
        <dbReference type="Pfam" id="PF01636"/>
    </source>
</evidence>
<dbReference type="InterPro" id="IPR011009">
    <property type="entry name" value="Kinase-like_dom_sf"/>
</dbReference>
<sequence>MDDRLKQLTAWVEKTLGIAVADISPASSDASFRRYFRVRQGGDSYVVMDAPPAKEDCGPFIKVSAAMATFGLHVPVVLQRDLAQGFLLLTDLGERQYLQVLNADNAGALYGDAMAALVKLQAGGAHSRVALPPYGRKLLMFEMGLFKDWLLDKQLGLRLSPGVCQELEGIFIYLADQALAQPRVWVHRDYHSRNLMVTDVNNPGVLDFQDAVSGPLSYDLVSLLKDCYIRWPRARVEAWVNEYFARLAEAGLAGTLSAEQLLHWVDLMGTQRHLKAAGIFARLNKRDAKPGYLQDIPRTLGYVCEAAQWQPRLRPLADLLQERVLPALDASSRS</sequence>
<protein>
    <submittedName>
        <fullName evidence="4">Aminoglycoside phosphotransferase</fullName>
    </submittedName>
</protein>
<gene>
    <name evidence="4" type="ORF">Tel_02545</name>
</gene>
<dbReference type="STRING" id="1748243.Tel_02545"/>
<dbReference type="Gene3D" id="3.30.200.20">
    <property type="entry name" value="Phosphorylase Kinase, domain 1"/>
    <property type="match status" value="1"/>
</dbReference>
<keyword evidence="1" id="KW-0547">Nucleotide-binding</keyword>
<dbReference type="PANTHER" id="PTHR33540:SF1">
    <property type="entry name" value="N-ACETYLMURAMATE_N-ACETYLGLUCOSAMINE KINASE"/>
    <property type="match status" value="1"/>
</dbReference>
<keyword evidence="5" id="KW-1185">Reference proteome</keyword>
<evidence type="ECO:0000313" key="5">
    <source>
        <dbReference type="Proteomes" id="UP000055136"/>
    </source>
</evidence>
<reference evidence="4" key="1">
    <citation type="submission" date="2015-10" db="EMBL/GenBank/DDBJ databases">
        <title>Description of Candidatus Tenderia electrophaga gen. nov, sp. nov., an Uncultivated Electroautotroph from a Biocathode Enrichment.</title>
        <authorList>
            <person name="Eddie B.J."/>
            <person name="Malanoski A.P."/>
            <person name="Wang Z."/>
            <person name="Hall R.J."/>
            <person name="Oh S.D."/>
            <person name="Heiner C."/>
            <person name="Lin B."/>
            <person name="Strycharz-Glaven S.M."/>
        </authorList>
    </citation>
    <scope>NUCLEOTIDE SEQUENCE [LARGE SCALE GENOMIC DNA]</scope>
    <source>
        <strain evidence="4">NRL1</strain>
    </source>
</reference>
<organism evidence="4 5">
    <name type="scientific">Candidatus Tenderia electrophaga</name>
    <dbReference type="NCBI Taxonomy" id="1748243"/>
    <lineage>
        <taxon>Bacteria</taxon>
        <taxon>Pseudomonadati</taxon>
        <taxon>Pseudomonadota</taxon>
        <taxon>Gammaproteobacteria</taxon>
        <taxon>Candidatus Tenderiales</taxon>
        <taxon>Candidatus Tenderiaceae</taxon>
        <taxon>Candidatus Tenderia</taxon>
    </lineage>
</organism>
<accession>A0A0S2TAB1</accession>